<feature type="signal peptide" evidence="1">
    <location>
        <begin position="1"/>
        <end position="29"/>
    </location>
</feature>
<dbReference type="AlphaFoldDB" id="A0A0D2PF45"/>
<proteinExistence type="predicted"/>
<sequence length="83" mass="9605">MTLPTSSLFPLTTLLPLLAFAPLFSRKSAVKMVSTDGFTARLLLHIQRESWSTRLIFLIRKRYKINWHGKQMKGQARIYLKLG</sequence>
<reference evidence="2 3" key="1">
    <citation type="journal article" date="2012" name="Nature">
        <title>Repeated polyploidization of Gossypium genomes and the evolution of spinnable cotton fibres.</title>
        <authorList>
            <person name="Paterson A.H."/>
            <person name="Wendel J.F."/>
            <person name="Gundlach H."/>
            <person name="Guo H."/>
            <person name="Jenkins J."/>
            <person name="Jin D."/>
            <person name="Llewellyn D."/>
            <person name="Showmaker K.C."/>
            <person name="Shu S."/>
            <person name="Udall J."/>
            <person name="Yoo M.J."/>
            <person name="Byers R."/>
            <person name="Chen W."/>
            <person name="Doron-Faigenboim A."/>
            <person name="Duke M.V."/>
            <person name="Gong L."/>
            <person name="Grimwood J."/>
            <person name="Grover C."/>
            <person name="Grupp K."/>
            <person name="Hu G."/>
            <person name="Lee T.H."/>
            <person name="Li J."/>
            <person name="Lin L."/>
            <person name="Liu T."/>
            <person name="Marler B.S."/>
            <person name="Page J.T."/>
            <person name="Roberts A.W."/>
            <person name="Romanel E."/>
            <person name="Sanders W.S."/>
            <person name="Szadkowski E."/>
            <person name="Tan X."/>
            <person name="Tang H."/>
            <person name="Xu C."/>
            <person name="Wang J."/>
            <person name="Wang Z."/>
            <person name="Zhang D."/>
            <person name="Zhang L."/>
            <person name="Ashrafi H."/>
            <person name="Bedon F."/>
            <person name="Bowers J.E."/>
            <person name="Brubaker C.L."/>
            <person name="Chee P.W."/>
            <person name="Das S."/>
            <person name="Gingle A.R."/>
            <person name="Haigler C.H."/>
            <person name="Harker D."/>
            <person name="Hoffmann L.V."/>
            <person name="Hovav R."/>
            <person name="Jones D.C."/>
            <person name="Lemke C."/>
            <person name="Mansoor S."/>
            <person name="ur Rahman M."/>
            <person name="Rainville L.N."/>
            <person name="Rambani A."/>
            <person name="Reddy U.K."/>
            <person name="Rong J.K."/>
            <person name="Saranga Y."/>
            <person name="Scheffler B.E."/>
            <person name="Scheffler J.A."/>
            <person name="Stelly D.M."/>
            <person name="Triplett B.A."/>
            <person name="Van Deynze A."/>
            <person name="Vaslin M.F."/>
            <person name="Waghmare V.N."/>
            <person name="Walford S.A."/>
            <person name="Wright R.J."/>
            <person name="Zaki E.A."/>
            <person name="Zhang T."/>
            <person name="Dennis E.S."/>
            <person name="Mayer K.F."/>
            <person name="Peterson D.G."/>
            <person name="Rokhsar D.S."/>
            <person name="Wang X."/>
            <person name="Schmutz J."/>
        </authorList>
    </citation>
    <scope>NUCLEOTIDE SEQUENCE [LARGE SCALE GENOMIC DNA]</scope>
</reference>
<evidence type="ECO:0000313" key="3">
    <source>
        <dbReference type="Proteomes" id="UP000032304"/>
    </source>
</evidence>
<keyword evidence="3" id="KW-1185">Reference proteome</keyword>
<protein>
    <recommendedName>
        <fullName evidence="4">Secreted protein</fullName>
    </recommendedName>
</protein>
<organism evidence="2 3">
    <name type="scientific">Gossypium raimondii</name>
    <name type="common">Peruvian cotton</name>
    <name type="synonym">Gossypium klotzschianum subsp. raimondii</name>
    <dbReference type="NCBI Taxonomy" id="29730"/>
    <lineage>
        <taxon>Eukaryota</taxon>
        <taxon>Viridiplantae</taxon>
        <taxon>Streptophyta</taxon>
        <taxon>Embryophyta</taxon>
        <taxon>Tracheophyta</taxon>
        <taxon>Spermatophyta</taxon>
        <taxon>Magnoliopsida</taxon>
        <taxon>eudicotyledons</taxon>
        <taxon>Gunneridae</taxon>
        <taxon>Pentapetalae</taxon>
        <taxon>rosids</taxon>
        <taxon>malvids</taxon>
        <taxon>Malvales</taxon>
        <taxon>Malvaceae</taxon>
        <taxon>Malvoideae</taxon>
        <taxon>Gossypium</taxon>
    </lineage>
</organism>
<keyword evidence="1" id="KW-0732">Signal</keyword>
<feature type="chain" id="PRO_5002248817" description="Secreted protein" evidence="1">
    <location>
        <begin position="30"/>
        <end position="83"/>
    </location>
</feature>
<accession>A0A0D2PF45</accession>
<evidence type="ECO:0000256" key="1">
    <source>
        <dbReference type="SAM" id="SignalP"/>
    </source>
</evidence>
<evidence type="ECO:0000313" key="2">
    <source>
        <dbReference type="EMBL" id="KJB44627.1"/>
    </source>
</evidence>
<gene>
    <name evidence="2" type="ORF">B456_007G262300</name>
</gene>
<name>A0A0D2PF45_GOSRA</name>
<evidence type="ECO:0008006" key="4">
    <source>
        <dbReference type="Google" id="ProtNLM"/>
    </source>
</evidence>
<dbReference type="EMBL" id="CM001746">
    <property type="protein sequence ID" value="KJB44627.1"/>
    <property type="molecule type" value="Genomic_DNA"/>
</dbReference>
<dbReference type="Gramene" id="KJB44627">
    <property type="protein sequence ID" value="KJB44627"/>
    <property type="gene ID" value="B456_007G262300"/>
</dbReference>
<dbReference type="Proteomes" id="UP000032304">
    <property type="component" value="Chromosome 7"/>
</dbReference>